<dbReference type="AlphaFoldDB" id="A0A1X7VPC5"/>
<reference evidence="1" key="1">
    <citation type="submission" date="2017-05" db="UniProtKB">
        <authorList>
            <consortium name="EnsemblMetazoa"/>
        </authorList>
    </citation>
    <scope>IDENTIFICATION</scope>
</reference>
<accession>A0A1X7VPC5</accession>
<dbReference type="InParanoid" id="A0A1X7VPC5"/>
<dbReference type="EnsemblMetazoa" id="Aqu2.1.41744_001">
    <property type="protein sequence ID" value="Aqu2.1.41744_001"/>
    <property type="gene ID" value="Aqu2.1.41744"/>
</dbReference>
<proteinExistence type="predicted"/>
<protein>
    <submittedName>
        <fullName evidence="1">Uncharacterized protein</fullName>
    </submittedName>
</protein>
<evidence type="ECO:0000313" key="1">
    <source>
        <dbReference type="EnsemblMetazoa" id="Aqu2.1.41744_001"/>
    </source>
</evidence>
<dbReference type="OrthoDB" id="5966447at2759"/>
<name>A0A1X7VPC5_AMPQE</name>
<organism evidence="1">
    <name type="scientific">Amphimedon queenslandica</name>
    <name type="common">Sponge</name>
    <dbReference type="NCBI Taxonomy" id="400682"/>
    <lineage>
        <taxon>Eukaryota</taxon>
        <taxon>Metazoa</taxon>
        <taxon>Porifera</taxon>
        <taxon>Demospongiae</taxon>
        <taxon>Heteroscleromorpha</taxon>
        <taxon>Haplosclerida</taxon>
        <taxon>Niphatidae</taxon>
        <taxon>Amphimedon</taxon>
    </lineage>
</organism>
<sequence>MPVPSGCLGKRRVTGDALQSSVKRSCVNLAAQPDYGEAITESPPIVVGIGHRSGSKSYTQTTPRRKNFVKKIARCGDSAKSFASVALKDDEIIRYLSIGMGKLIKEITMLCIPKQRL</sequence>